<evidence type="ECO:0000313" key="1">
    <source>
        <dbReference type="EMBL" id="CAJ1409171.1"/>
    </source>
</evidence>
<dbReference type="AlphaFoldDB" id="A0AA36JQ65"/>
<organism evidence="1 2">
    <name type="scientific">Effrenium voratum</name>
    <dbReference type="NCBI Taxonomy" id="2562239"/>
    <lineage>
        <taxon>Eukaryota</taxon>
        <taxon>Sar</taxon>
        <taxon>Alveolata</taxon>
        <taxon>Dinophyceae</taxon>
        <taxon>Suessiales</taxon>
        <taxon>Symbiodiniaceae</taxon>
        <taxon>Effrenium</taxon>
    </lineage>
</organism>
<comment type="caution">
    <text evidence="1">The sequence shown here is derived from an EMBL/GenBank/DDBJ whole genome shotgun (WGS) entry which is preliminary data.</text>
</comment>
<reference evidence="1" key="1">
    <citation type="submission" date="2023-08" db="EMBL/GenBank/DDBJ databases">
        <authorList>
            <person name="Chen Y."/>
            <person name="Shah S."/>
            <person name="Dougan E. K."/>
            <person name="Thang M."/>
            <person name="Chan C."/>
        </authorList>
    </citation>
    <scope>NUCLEOTIDE SEQUENCE</scope>
</reference>
<keyword evidence="2" id="KW-1185">Reference proteome</keyword>
<gene>
    <name evidence="1" type="ORF">EVOR1521_LOCUS30342</name>
</gene>
<proteinExistence type="predicted"/>
<name>A0AA36JQ65_9DINO</name>
<dbReference type="EMBL" id="CAUJNA010003756">
    <property type="protein sequence ID" value="CAJ1409171.1"/>
    <property type="molecule type" value="Genomic_DNA"/>
</dbReference>
<dbReference type="Proteomes" id="UP001178507">
    <property type="component" value="Unassembled WGS sequence"/>
</dbReference>
<evidence type="ECO:0000313" key="2">
    <source>
        <dbReference type="Proteomes" id="UP001178507"/>
    </source>
</evidence>
<accession>A0AA36JQ65</accession>
<sequence>MKRGLLRRKEALDKLAQTTASGCAERAKVCAPETSEAAASARLAAPRLCCACVVVEGVGSVEAATRLVRAATSVVPHTAVLLVWYGEEPGACMAALAACGLAPGCALFRGPLEEALEAACPGSGCLRSAAAANFLALPALLGLCTEDLLVIGEGSELWAHVSNTRRSAVLARAAHRTFLEDSLDSAFQELRGNPEASYVGLEDTRLAPAFDPQTLLYRSRAWARLATWVREMLRISLRLMAGGLPAEVCVAAAARCIVGLSGLELELLPAHWERCD</sequence>
<protein>
    <submittedName>
        <fullName evidence="1">Uncharacterized protein</fullName>
    </submittedName>
</protein>